<gene>
    <name evidence="2" type="ORF">S06H3_30832</name>
</gene>
<protein>
    <submittedName>
        <fullName evidence="2">Uncharacterized protein</fullName>
    </submittedName>
</protein>
<keyword evidence="1" id="KW-1133">Transmembrane helix</keyword>
<feature type="transmembrane region" description="Helical" evidence="1">
    <location>
        <begin position="12"/>
        <end position="36"/>
    </location>
</feature>
<proteinExistence type="predicted"/>
<accession>X1MIF7</accession>
<reference evidence="2" key="1">
    <citation type="journal article" date="2014" name="Front. Microbiol.">
        <title>High frequency of phylogenetically diverse reductive dehalogenase-homologous genes in deep subseafloor sedimentary metagenomes.</title>
        <authorList>
            <person name="Kawai M."/>
            <person name="Futagami T."/>
            <person name="Toyoda A."/>
            <person name="Takaki Y."/>
            <person name="Nishi S."/>
            <person name="Hori S."/>
            <person name="Arai W."/>
            <person name="Tsubouchi T."/>
            <person name="Morono Y."/>
            <person name="Uchiyama I."/>
            <person name="Ito T."/>
            <person name="Fujiyama A."/>
            <person name="Inagaki F."/>
            <person name="Takami H."/>
        </authorList>
    </citation>
    <scope>NUCLEOTIDE SEQUENCE</scope>
    <source>
        <strain evidence="2">Expedition CK06-06</strain>
    </source>
</reference>
<sequence length="39" mass="4409">MEMTLPPNLSVYISAALFVLGAYVFALYLGLIVWTFRDI</sequence>
<dbReference type="EMBL" id="BARV01018194">
    <property type="protein sequence ID" value="GAI31437.1"/>
    <property type="molecule type" value="Genomic_DNA"/>
</dbReference>
<evidence type="ECO:0000256" key="1">
    <source>
        <dbReference type="SAM" id="Phobius"/>
    </source>
</evidence>
<keyword evidence="1" id="KW-0472">Membrane</keyword>
<feature type="non-terminal residue" evidence="2">
    <location>
        <position position="39"/>
    </location>
</feature>
<keyword evidence="1" id="KW-0812">Transmembrane</keyword>
<dbReference type="AlphaFoldDB" id="X1MIF7"/>
<evidence type="ECO:0000313" key="2">
    <source>
        <dbReference type="EMBL" id="GAI31437.1"/>
    </source>
</evidence>
<name>X1MIF7_9ZZZZ</name>
<comment type="caution">
    <text evidence="2">The sequence shown here is derived from an EMBL/GenBank/DDBJ whole genome shotgun (WGS) entry which is preliminary data.</text>
</comment>
<organism evidence="2">
    <name type="scientific">marine sediment metagenome</name>
    <dbReference type="NCBI Taxonomy" id="412755"/>
    <lineage>
        <taxon>unclassified sequences</taxon>
        <taxon>metagenomes</taxon>
        <taxon>ecological metagenomes</taxon>
    </lineage>
</organism>